<organism evidence="3 4">
    <name type="scientific">Fusicatenibacter saccharivorans</name>
    <dbReference type="NCBI Taxonomy" id="1150298"/>
    <lineage>
        <taxon>Bacteria</taxon>
        <taxon>Bacillati</taxon>
        <taxon>Bacillota</taxon>
        <taxon>Clostridia</taxon>
        <taxon>Lachnospirales</taxon>
        <taxon>Lachnospiraceae</taxon>
        <taxon>Fusicatenibacter</taxon>
    </lineage>
</organism>
<feature type="compositionally biased region" description="Basic and acidic residues" evidence="1">
    <location>
        <begin position="121"/>
        <end position="133"/>
    </location>
</feature>
<evidence type="ECO:0000313" key="3">
    <source>
        <dbReference type="EMBL" id="NSE16592.1"/>
    </source>
</evidence>
<reference evidence="3 4" key="1">
    <citation type="journal article" date="2020" name="Cell Host Microbe">
        <title>Functional and Genomic Variation between Human-Derived Isolates of Lachnospiraceae Reveals Inter- and Intra-Species Diversity.</title>
        <authorList>
            <person name="Sorbara M.T."/>
            <person name="Littmann E.R."/>
            <person name="Fontana E."/>
            <person name="Moody T.U."/>
            <person name="Kohout C.E."/>
            <person name="Gjonbalaj M."/>
            <person name="Eaton V."/>
            <person name="Seok R."/>
            <person name="Leiner I.M."/>
            <person name="Pamer E.G."/>
        </authorList>
    </citation>
    <scope>NUCLEOTIDE SEQUENCE [LARGE SCALE GENOMIC DNA]</scope>
    <source>
        <strain evidence="3 4">MSK.14.54</strain>
    </source>
</reference>
<feature type="region of interest" description="Disordered" evidence="1">
    <location>
        <begin position="2752"/>
        <end position="2774"/>
    </location>
</feature>
<sequence>MKMRVRKKINWMKRMVAAGMAVCMVLMTPASALAGAGEGTETQTISEEAAGESILDTGTGSVDAGEDGGTGGQTESTEQSGTKTRTDSAEPSEKDSETEETGSAEKDSETEETGSAEQGSETEKTGSAEKKTQQDSTDSAKSSSQIDDTAALESAEQKPESTSAENEGQNRQDGSDAENQANAASVVADAGNQTPTLMLNEAVQLAQSDEAAKDKLKVDATTQTITVTDGIGLILLSNVKPSEYKEYTINLVTTSGWDLTGTAEVAGTAYSFLGLGDDADPYEGKFEFDTKTVAEKFSITTTKALFHALSTKAKLDLISFSISATFSITMKPLLAEKLKNSGDGTKLTSTVVLSDLNSDRIQEAAIGGLIGTMEKGSSAEITFTNNFSNSLKVSGESHTGLFCNTMEPGASLTATFKNNVKNTVSVEATTSGADAGGFVGHMAADSQLTIAGTSAAQVSSASGNAGGLVGSVTDGKISVQAEKGENEADAGKFAFADTLTLKAGSEKAAGGLIGAYSVTKGGTNDGTGNSISYDLSEYEFHSITVSGGKNVGGLFGVLKNTSTSSTTVAVLGKTTGAITTNVTSESEVTNLGGLIGAYDTVASTDGNSVAVMKNTLAIKGTSNSAGLDIRAVSTGGSKASTTYGGVIGAVSGSSYVEIENVSASTADMKNSNTTSVGGLVGKLNDGFLNVGNVTITTADDNDLANEADQVEGHGGLIGHLVKGVLRLHGETNLENQKITTAYNHVGQIVGCNENGLIYALGNGNSLDVDGKGWSLTRYSGTDRGGSDIGNWGAVIRLGGNLSEGEDGVFTFNEEAHTVTINSSVENGTKANINGANQFAAYALAFEFSATDTEKTEALKLKNNVDQTQKQTVQLTGDVDLTNTGIIGIGKDNIEKGKSAQLFKGTLNGRTLDGGNYKITLDIGATYGNNISEGNNAAGQLYAKRSDQRDTHYSLALIPFAGDITISNLTIDGNVICKIPKAVNQEVKDIKYPAFVAGAIGLASGKTEFNHVTVNTKSSVTEEATDAKKLLAWQGGFLARCEGSTLTFKDCTWGNTASLDDERDTDNHRIGGLAAEVMGGCTVTVRNTTLSGSITSASQSNANIGGLIAVSRGEDLNNTAKPSTIAVSKLSVNGETVTTSSAITSGGLLGYQWKNTNVEFTANTGVTISGSTLNAGTAQFGGLVYQATGYWNATAKDSIVFTTGTDNKANTFTGKSEKDTPSGLLVGTGLLTETNTDQTRTTSALYLEVGTWGSATDSAYKINNGAVALNIGNSKYFDELSGITRFDDAGNSNAVVSLAVRDSSGNAALIDKGSTTNTYTGQIGKENYKNTKTRYYYNLDSYRKDKYTTELKTITSEPDLVLWSAAQYAAENIRTCFRKEIISTPDHLFVTSISGNLNLDGYSYYPVTPLTPVHIGSESNTGSDTNLTFAYDAMNTIEGTNKSFSDAEHQHYLMQHGLFYNTSHGVLVNKTSFAGVVGKEELKSEKNTDDSDNSTQYNSGALIYGSVIGNPISNIVGITLKNVTLDGIRVTGVEKDNGITYAPLLINRIAKAAKLTVDKLSTSEKYMTGEGENKKTAYAATSLVGSVGDKTASKLTLSFSNIALDGRVAEDSEKSISVWNNGITQVEYHTTHTIFTRAILMEYFMYSSDGSGTYNFNSTDDKVTYGVELTNTEPTGRNPDKQYQYYDAKSYITDEKNKNADEAYVKDRYQDTNFLRYVRVAQNIKKSTYELDINQKSTGLLKGCGTYGDPYIIEDALQLSSLASYISTPGSISNFQVVFNSKVLENQTQTAENYHTQGNATSATTGTDITYTWENNVWKADRATDTIDTAKATSYLLNAYYKIEKDITISAETFSGLGTLTKPFSGVIVGSSDNGNPITVSMKGSNVNKDSFGGLIAYSRGSVVKDLTVDYSNAKIQMQAASLPGTEKNPFFGGVIGYCMGGDTIIDHVSVWYNENTVSFSGDYEKLIAAGGYVGLVGGATHVTENSDYEKNGGGVVFRNMENTTNTFTTVCAEAAGTNKTVKMLNDDGTPNGKSTTDGGDYFYRNPYVGRVLDGYACAENCTVKNTDKNYTIPSLQAGTSDLTVSEDNGVLNATVASAQGLWLLSAIVNSGAGAMDSTGSYTDVDDGVVDAYQYGKPRTATYEGIGTDAGTDAGTRLADEKYWGGNAGSAGSDGAKNRVSYLVKNYTTDTTAARLAGKNSDTKTDTNIPVDLTFSVESIDMTAYGNGFRGIGCSYGENKVVWNNDCSIPKVYRRNLLIKNISGNEKNVTTITLDMNQNEYGIEYKDGSWRNQGAGVFVDFHFTNECSVSYLTISGNVKIGLFNKTNSNLCSVEESDNKTGVGGFAARTANSTGTVTFRDFSLKNIDVYGGTMTGGAIGYIDGYNNSKRNVTFINWSIENVNVSKWVQNDGSSGGLVGWNVGYGTLEIKRDSNDDVNIKNLKVTTISDRYATAAAGGLVGACDFSGVNIKNVNANNVTVTGEYVRDIGGLVAGNRKVTNINIDINVTVTSCVLHSIEVNNPIDSNEASTGGIIGYHNNPLAIFGVTMDCNSKINGQQYTGGYVGQSKAKVQIMSCSEKDTYVKSDRRNWIGGFIGYLSSGYTATFQTCKEEKVNILGRYVGGLVGNNDGNILASNVEFNQVIAVTKYMDTKRAGLLTGSTDNLSAINNSVKGYNILAESCKVGYAANPKVEDLPGASIQPLKNDVGFWIGISGSNDVINLTAVSASGTVLPQKDIGTQKGSATIIYAGATATRTDQPTDSTAKPSSSASPWVDVNPKSDVPFADGTVMTGNAAGTGTASAILTELGRDSRDSAYYWNVDDSTKASVAKLLSQTNDAYLTTYGVEEKATTTVDKNVDFPVLVVNNTADVDGMIWDYIAAMTNVSNGDTAKKQMKNITATSYKWDSNTHNFAPQTNASLSVSSGKKLSITPNAYDNQCSQFTLLDVTYTDPTDTTNQHVFHLYIPVLVKKVLYISFKTRFLAGTDYCAADYPMTDTSSNHYATADFNEPLTALIEYSYEKETDWQSMLDNGENLLWYYDKVLELASGSSGNTQTQTLLPEGTRLTLVDRQTKQYYIYTTDGSEDLHSFNLANMTVPGSSGQGQTPQKFAPVYICDLLGLKADLVSESNDGTTYYVKETDPSKATVRIGADYYRKAEEKDKDAEKYRVTIPETDTILNPQEWKEEYYLTIQIPKTDGVSIVNNRLYAATMSRKEGTLPAVIKSDKDVDSSAYVVYNGVQQTFSISTSRIHNGSLMGDTAMENGDGIKIELTGKLWLTKEGRAQFKSLGPSEVYHEFDISLKKYLENAAGINGVIGTENIQYIYQFSKSDGTEIYSEKGKNSNAAGLETMSLRYGDRTLKSAVETADSEENAITVTAEITLTYDDVDGFPVRGTADTDNSGASVVGVSRIANTSMQLPITENKKTEEDKNRYYITNPSKAILRYSSVDGSGIGDTTQQLGVNPSDAAKNRSDMIYTRADYDYSNVDAETLSKAAAIRYKMELFQKNENGTYDETKPLKIGSYLQNIVKDAKSDDISGNGDKAYQWKNDFVSDDTKHQFAQFTFTPLTGEKFEKEQYTYANYRVRLTAVLLDKNGSELDGTKATDYIIYTNARIYQDMIDNN</sequence>
<accession>A0ABX2GE82</accession>
<evidence type="ECO:0000313" key="4">
    <source>
        <dbReference type="Proteomes" id="UP000768180"/>
    </source>
</evidence>
<dbReference type="Gene3D" id="2.160.20.110">
    <property type="match status" value="3"/>
</dbReference>
<feature type="region of interest" description="Disordered" evidence="1">
    <location>
        <begin position="38"/>
        <end position="182"/>
    </location>
</feature>
<dbReference type="EMBL" id="JAAITQ010000015">
    <property type="protein sequence ID" value="NSE16592.1"/>
    <property type="molecule type" value="Genomic_DNA"/>
</dbReference>
<feature type="compositionally biased region" description="Low complexity" evidence="1">
    <location>
        <begin position="73"/>
        <end position="82"/>
    </location>
</feature>
<comment type="caution">
    <text evidence="3">The sequence shown here is derived from an EMBL/GenBank/DDBJ whole genome shotgun (WGS) entry which is preliminary data.</text>
</comment>
<keyword evidence="4" id="KW-1185">Reference proteome</keyword>
<keyword evidence="2" id="KW-0732">Signal</keyword>
<evidence type="ECO:0000256" key="1">
    <source>
        <dbReference type="SAM" id="MobiDB-lite"/>
    </source>
</evidence>
<feature type="compositionally biased region" description="Polar residues" evidence="1">
    <location>
        <begin position="134"/>
        <end position="147"/>
    </location>
</feature>
<feature type="compositionally biased region" description="Polar residues" evidence="1">
    <location>
        <begin position="2752"/>
        <end position="2768"/>
    </location>
</feature>
<feature type="chain" id="PRO_5046994094" evidence="2">
    <location>
        <begin position="35"/>
        <end position="3616"/>
    </location>
</feature>
<dbReference type="Proteomes" id="UP000768180">
    <property type="component" value="Unassembled WGS sequence"/>
</dbReference>
<gene>
    <name evidence="3" type="ORF">G5B05_09260</name>
</gene>
<evidence type="ECO:0000256" key="2">
    <source>
        <dbReference type="SAM" id="SignalP"/>
    </source>
</evidence>
<name>A0ABX2GE82_9FIRM</name>
<feature type="signal peptide" evidence="2">
    <location>
        <begin position="1"/>
        <end position="34"/>
    </location>
</feature>
<proteinExistence type="predicted"/>
<feature type="compositionally biased region" description="Acidic residues" evidence="1">
    <location>
        <begin position="96"/>
        <end position="114"/>
    </location>
</feature>
<protein>
    <submittedName>
        <fullName evidence="3">Uncharacterized protein</fullName>
    </submittedName>
</protein>
<feature type="compositionally biased region" description="Basic and acidic residues" evidence="1">
    <location>
        <begin position="84"/>
        <end position="95"/>
    </location>
</feature>